<reference evidence="9" key="1">
    <citation type="journal article" date="2015" name="BMC Genomics">
        <title>Genomic and transcriptomic analysis of the endophytic fungus Pestalotiopsis fici reveals its lifestyle and high potential for synthesis of natural products.</title>
        <authorList>
            <person name="Wang X."/>
            <person name="Zhang X."/>
            <person name="Liu L."/>
            <person name="Xiang M."/>
            <person name="Wang W."/>
            <person name="Sun X."/>
            <person name="Che Y."/>
            <person name="Guo L."/>
            <person name="Liu G."/>
            <person name="Guo L."/>
            <person name="Wang C."/>
            <person name="Yin W.B."/>
            <person name="Stadler M."/>
            <person name="Zhang X."/>
            <person name="Liu X."/>
        </authorList>
    </citation>
    <scope>NUCLEOTIDE SEQUENCE [LARGE SCALE GENOMIC DNA]</scope>
    <source>
        <strain evidence="9">W106-1 / CGMCC3.15140</strain>
    </source>
</reference>
<dbReference type="GO" id="GO:0020037">
    <property type="term" value="F:heme binding"/>
    <property type="evidence" value="ECO:0007669"/>
    <property type="project" value="InterPro"/>
</dbReference>
<dbReference type="Gene3D" id="1.10.630.10">
    <property type="entry name" value="Cytochrome P450"/>
    <property type="match status" value="1"/>
</dbReference>
<protein>
    <recommendedName>
        <fullName evidence="10">Cytochrome P450</fullName>
    </recommendedName>
</protein>
<dbReference type="RefSeq" id="XP_007831319.1">
    <property type="nucleotide sequence ID" value="XM_007833128.1"/>
</dbReference>
<evidence type="ECO:0000256" key="2">
    <source>
        <dbReference type="ARBA" id="ARBA00022617"/>
    </source>
</evidence>
<keyword evidence="4 5" id="KW-0408">Iron</keyword>
<dbReference type="Pfam" id="PF00067">
    <property type="entry name" value="p450"/>
    <property type="match status" value="1"/>
</dbReference>
<keyword evidence="2 5" id="KW-0349">Heme</keyword>
<dbReference type="SUPFAM" id="SSF48264">
    <property type="entry name" value="Cytochrome P450"/>
    <property type="match status" value="1"/>
</dbReference>
<evidence type="ECO:0000313" key="9">
    <source>
        <dbReference type="Proteomes" id="UP000030651"/>
    </source>
</evidence>
<dbReference type="InParanoid" id="W3XBX4"/>
<gene>
    <name evidence="8" type="ORF">PFICI_04547</name>
</gene>
<dbReference type="PANTHER" id="PTHR24305">
    <property type="entry name" value="CYTOCHROME P450"/>
    <property type="match status" value="1"/>
</dbReference>
<keyword evidence="3 5" id="KW-0479">Metal-binding</keyword>
<evidence type="ECO:0000256" key="5">
    <source>
        <dbReference type="PIRSR" id="PIRSR602401-1"/>
    </source>
</evidence>
<feature type="binding site" description="axial binding residue" evidence="5">
    <location>
        <position position="454"/>
    </location>
    <ligand>
        <name>heme</name>
        <dbReference type="ChEBI" id="CHEBI:30413"/>
    </ligand>
    <ligandPart>
        <name>Fe</name>
        <dbReference type="ChEBI" id="CHEBI:18248"/>
    </ligandPart>
</feature>
<proteinExistence type="inferred from homology"/>
<evidence type="ECO:0000256" key="4">
    <source>
        <dbReference type="ARBA" id="ARBA00023004"/>
    </source>
</evidence>
<evidence type="ECO:0000256" key="1">
    <source>
        <dbReference type="ARBA" id="ARBA00001971"/>
    </source>
</evidence>
<dbReference type="AlphaFoldDB" id="W3XBX4"/>
<dbReference type="InterPro" id="IPR017972">
    <property type="entry name" value="Cyt_P450_CS"/>
</dbReference>
<dbReference type="PRINTS" id="PR00463">
    <property type="entry name" value="EP450I"/>
</dbReference>
<name>W3XBX4_PESFW</name>
<dbReference type="KEGG" id="pfy:PFICI_04547"/>
<dbReference type="GO" id="GO:0004497">
    <property type="term" value="F:monooxygenase activity"/>
    <property type="evidence" value="ECO:0007669"/>
    <property type="project" value="UniProtKB-KW"/>
</dbReference>
<keyword evidence="6" id="KW-0503">Monooxygenase</keyword>
<dbReference type="GO" id="GO:0016705">
    <property type="term" value="F:oxidoreductase activity, acting on paired donors, with incorporation or reduction of molecular oxygen"/>
    <property type="evidence" value="ECO:0007669"/>
    <property type="project" value="InterPro"/>
</dbReference>
<organism evidence="8 9">
    <name type="scientific">Pestalotiopsis fici (strain W106-1 / CGMCC3.15140)</name>
    <dbReference type="NCBI Taxonomy" id="1229662"/>
    <lineage>
        <taxon>Eukaryota</taxon>
        <taxon>Fungi</taxon>
        <taxon>Dikarya</taxon>
        <taxon>Ascomycota</taxon>
        <taxon>Pezizomycotina</taxon>
        <taxon>Sordariomycetes</taxon>
        <taxon>Xylariomycetidae</taxon>
        <taxon>Amphisphaeriales</taxon>
        <taxon>Sporocadaceae</taxon>
        <taxon>Pestalotiopsis</taxon>
    </lineage>
</organism>
<dbReference type="InterPro" id="IPR002401">
    <property type="entry name" value="Cyt_P450_E_grp-I"/>
</dbReference>
<feature type="transmembrane region" description="Helical" evidence="7">
    <location>
        <begin position="12"/>
        <end position="31"/>
    </location>
</feature>
<dbReference type="InterPro" id="IPR001128">
    <property type="entry name" value="Cyt_P450"/>
</dbReference>
<dbReference type="GO" id="GO:0005506">
    <property type="term" value="F:iron ion binding"/>
    <property type="evidence" value="ECO:0007669"/>
    <property type="project" value="InterPro"/>
</dbReference>
<evidence type="ECO:0008006" key="10">
    <source>
        <dbReference type="Google" id="ProtNLM"/>
    </source>
</evidence>
<keyword evidence="7" id="KW-0812">Transmembrane</keyword>
<dbReference type="OMA" id="SWANPIR"/>
<evidence type="ECO:0000313" key="8">
    <source>
        <dbReference type="EMBL" id="ETS82671.1"/>
    </source>
</evidence>
<sequence length="515" mass="56829">MALQQVLADISLPMGAQMIIIFAATLVLYTLGKIVYRLSSLHPLSSVPGPWIARITDLQLQWHAYMGDEGQYVHSLHVKYGPTVRIGTESVDFVDAGVIHPIYVQKGGFAKAKYYQNFDIDGHASIFSHTDAGARAARAKVVLPLFSAASIRQNSKPFTDGFHRFLVDLKARKASGSANVLDCARQMSIEAVTEYLFDIRYGSSQNDPSELKVQPAGKAPAPRLSASALVDAFISTARFWYFAPWLYQLAETIEGLVLPNPSIKISAEVVDEYLDRIIAFAQANIKQTKDVSSSNSYPGRLLLAGFSPSEVHAQCKDIIFAATDTIGMNLGTLCFMLAKHPDVYNKLRAEVVSATITKSEDLQQLPVLNGVIRETLRLSLTNPCRLPREVPAGGWQHNGIFYPAGTVVSVSMMEMHFLEDVYPEAHSFKPERWANATEEMHRCNMTFGLGGRQCIAKTMSMFDLHEVAFQMVQEDILAGSTVTQDRIEIYEGFAAKVKGGAIKLVWPEAGEMTQV</sequence>
<dbReference type="EMBL" id="KI912111">
    <property type="protein sequence ID" value="ETS82671.1"/>
    <property type="molecule type" value="Genomic_DNA"/>
</dbReference>
<evidence type="ECO:0000256" key="6">
    <source>
        <dbReference type="RuleBase" id="RU000461"/>
    </source>
</evidence>
<keyword evidence="7" id="KW-0472">Membrane</keyword>
<evidence type="ECO:0000256" key="3">
    <source>
        <dbReference type="ARBA" id="ARBA00022723"/>
    </source>
</evidence>
<dbReference type="GeneID" id="19269560"/>
<comment type="cofactor">
    <cofactor evidence="1 5">
        <name>heme</name>
        <dbReference type="ChEBI" id="CHEBI:30413"/>
    </cofactor>
</comment>
<dbReference type="OrthoDB" id="1470350at2759"/>
<comment type="similarity">
    <text evidence="6">Belongs to the cytochrome P450 family.</text>
</comment>
<dbReference type="InterPro" id="IPR050121">
    <property type="entry name" value="Cytochrome_P450_monoxygenase"/>
</dbReference>
<dbReference type="eggNOG" id="KOG0159">
    <property type="taxonomic scope" value="Eukaryota"/>
</dbReference>
<keyword evidence="6" id="KW-0560">Oxidoreductase</keyword>
<dbReference type="Proteomes" id="UP000030651">
    <property type="component" value="Unassembled WGS sequence"/>
</dbReference>
<dbReference type="PANTHER" id="PTHR24305:SF156">
    <property type="entry name" value="P450, PUTATIVE (EUROFUNG)-RELATED"/>
    <property type="match status" value="1"/>
</dbReference>
<dbReference type="HOGENOM" id="CLU_001570_14_2_1"/>
<keyword evidence="7" id="KW-1133">Transmembrane helix</keyword>
<dbReference type="PROSITE" id="PS00086">
    <property type="entry name" value="CYTOCHROME_P450"/>
    <property type="match status" value="1"/>
</dbReference>
<accession>W3XBX4</accession>
<keyword evidence="9" id="KW-1185">Reference proteome</keyword>
<dbReference type="InterPro" id="IPR036396">
    <property type="entry name" value="Cyt_P450_sf"/>
</dbReference>
<evidence type="ECO:0000256" key="7">
    <source>
        <dbReference type="SAM" id="Phobius"/>
    </source>
</evidence>